<comment type="caution">
    <text evidence="2">The sequence shown here is derived from an EMBL/GenBank/DDBJ whole genome shotgun (WGS) entry which is preliminary data.</text>
</comment>
<evidence type="ECO:0000313" key="2">
    <source>
        <dbReference type="EMBL" id="REH43570.1"/>
    </source>
</evidence>
<dbReference type="Pfam" id="PF00501">
    <property type="entry name" value="AMP-binding"/>
    <property type="match status" value="1"/>
</dbReference>
<dbReference type="SUPFAM" id="SSF56801">
    <property type="entry name" value="Acetyl-CoA synthetase-like"/>
    <property type="match status" value="1"/>
</dbReference>
<feature type="domain" description="AMP-dependent synthetase/ligase" evidence="1">
    <location>
        <begin position="12"/>
        <end position="381"/>
    </location>
</feature>
<dbReference type="EMBL" id="QUNO01000009">
    <property type="protein sequence ID" value="REH43570.1"/>
    <property type="molecule type" value="Genomic_DNA"/>
</dbReference>
<protein>
    <submittedName>
        <fullName evidence="2">Long-chain acyl-CoA synthetase</fullName>
    </submittedName>
</protein>
<dbReference type="AlphaFoldDB" id="A0A3E0HED1"/>
<organism evidence="2 3">
    <name type="scientific">Kutzneria buriramensis</name>
    <dbReference type="NCBI Taxonomy" id="1045776"/>
    <lineage>
        <taxon>Bacteria</taxon>
        <taxon>Bacillati</taxon>
        <taxon>Actinomycetota</taxon>
        <taxon>Actinomycetes</taxon>
        <taxon>Pseudonocardiales</taxon>
        <taxon>Pseudonocardiaceae</taxon>
        <taxon>Kutzneria</taxon>
    </lineage>
</organism>
<dbReference type="InterPro" id="IPR020845">
    <property type="entry name" value="AMP-binding_CS"/>
</dbReference>
<reference evidence="2 3" key="1">
    <citation type="submission" date="2018-08" db="EMBL/GenBank/DDBJ databases">
        <title>Genomic Encyclopedia of Archaeal and Bacterial Type Strains, Phase II (KMG-II): from individual species to whole genera.</title>
        <authorList>
            <person name="Goeker M."/>
        </authorList>
    </citation>
    <scope>NUCLEOTIDE SEQUENCE [LARGE SCALE GENOMIC DNA]</scope>
    <source>
        <strain evidence="2 3">DSM 45791</strain>
    </source>
</reference>
<dbReference type="InterPro" id="IPR000873">
    <property type="entry name" value="AMP-dep_synth/lig_dom"/>
</dbReference>
<dbReference type="InterPro" id="IPR050237">
    <property type="entry name" value="ATP-dep_AMP-bd_enzyme"/>
</dbReference>
<dbReference type="PROSITE" id="PS00455">
    <property type="entry name" value="AMP_BINDING"/>
    <property type="match status" value="1"/>
</dbReference>
<dbReference type="PANTHER" id="PTHR43767:SF1">
    <property type="entry name" value="NONRIBOSOMAL PEPTIDE SYNTHASE PES1 (EUROFUNG)-RELATED"/>
    <property type="match status" value="1"/>
</dbReference>
<dbReference type="OrthoDB" id="4495845at2"/>
<evidence type="ECO:0000259" key="1">
    <source>
        <dbReference type="Pfam" id="PF00501"/>
    </source>
</evidence>
<dbReference type="InterPro" id="IPR042099">
    <property type="entry name" value="ANL_N_sf"/>
</dbReference>
<evidence type="ECO:0000313" key="3">
    <source>
        <dbReference type="Proteomes" id="UP000256269"/>
    </source>
</evidence>
<proteinExistence type="predicted"/>
<gene>
    <name evidence="2" type="ORF">BCF44_109113</name>
</gene>
<dbReference type="Proteomes" id="UP000256269">
    <property type="component" value="Unassembled WGS sequence"/>
</dbReference>
<dbReference type="Gene3D" id="3.40.50.12780">
    <property type="entry name" value="N-terminal domain of ligase-like"/>
    <property type="match status" value="1"/>
</dbReference>
<dbReference type="PANTHER" id="PTHR43767">
    <property type="entry name" value="LONG-CHAIN-FATTY-ACID--COA LIGASE"/>
    <property type="match status" value="1"/>
</dbReference>
<keyword evidence="3" id="KW-1185">Reference proteome</keyword>
<sequence length="515" mass="56799">MASKGFYIGLMFDEAARAHGDAPVHLDQPLQLAPEDGTSLTVQALADHVRRLAAKLHGAGIRRGDRVAIYKTNNFDIALLAGAVQRIGAVPALLSPMLDGPTVNQLLRRMGEPALITDRAKLEAVPLDLTAASKVLLSAGDQLPGTLSLNWYNSAPEPEPVVPEPTEPAFISHTSGTTGLPKLVVQTPDALWQRLRVQKLVAGRTWRRESVALCISFVHARFYSALHMGMSYGKPLLISVSTDTDVVGPMFAAHRPGVIETQPNTFVAWEVLADAEGQPLSNVRYYSATFDAVHPRTVETLLGASKRARPLFFQLYGQTETGPVTGTWITRRSLATMDGRCVGWALPGTIRLRVVDADGNRCKPGQVGYIEVRSRTRAITYLGEDIRFRDQLTDGWWRMGDVGFTDRLRRVHLLDREIDQIDATDSTLELEDELMSALPELREIVIVADADGKALPVVCTRDDVPLDPERWAAATADMPLAAPRQMRFDELPMTATWKIRRPELIRRLQEEGVNA</sequence>
<accession>A0A3E0HED1</accession>
<name>A0A3E0HED1_9PSEU</name>
<dbReference type="RefSeq" id="WP_116177021.1">
    <property type="nucleotide sequence ID" value="NZ_CP144375.1"/>
</dbReference>